<sequence length="791" mass="84109">MLSWDDIDSDANRAAVEILVKGRRASLPFGVRAMGRGSGAAGSEDAWYGGHNGTTVAAGGYINGTFSQGTTNTSFTPAGATWIWTRFQLSGNNRRVRMWNDGDPEPGTWNIEDADGGSITGAGWVGLFSFSQNNTGHIIDVFGVGTNGDPAPSSPPGLAGVTVDAIASQSAAAQVAVGGPLGITVDAVASTSAAADVLAGAATTLADDFETGNCDSARAVITNPNSLTPNIRVFARPNRNVEGASPDPTFYTMLWRLDNVNGKTPTFEINLTNASPNIIPAFQSGFPSTWRLWYTYDAPWDLNPTWQQMNNNGGVSGGFQLASHNAAFNQNSVYVSTRPEYPHTRARAWLDSVKSSPLVTEPPSAVAFVGNDFTYGQSAATTRDGDALAVPALDLLCLRVTSLNANPDGTSKRRVALLGRLHASEPQGSFMLQGSLDYLLAGSPTALQLLDRFIFNVYLMVNTSGVWGGAMRGTLQNGQRDQDTNRDWPGGTTPGLLQVITATRNAITLDTANALSAVLDYHGRLTVDTSLFYVNRNANLSFYNNLNARRTTVSVPQSATPRGLTDKYYQEEFGVPISVTPEGDGVLEFGVETLANFALDGQALMEALNDSYSAGDMPALSLAGVSVDAVSSISAAADVAGPPPPLTGVSVDAISSVSAAADVVALSPAQTQRIGQLGTDMRRNLRVTRGQTFKVRGVARDQETGERINITNDVMVWRLGSEDLRQTLLTVTESDGIVKTDAARGEWEMTVSGEKTQNITPARYRHQGEMSYSDMPSGFVSGRFELRRDLG</sequence>
<comment type="caution">
    <text evidence="2">The sequence shown here is derived from an EMBL/GenBank/DDBJ whole genome shotgun (WGS) entry which is preliminary data.</text>
</comment>
<dbReference type="EMBL" id="VHSH01000003">
    <property type="protein sequence ID" value="TQV80321.1"/>
    <property type="molecule type" value="Genomic_DNA"/>
</dbReference>
<dbReference type="SUPFAM" id="SSF53187">
    <property type="entry name" value="Zn-dependent exopeptidases"/>
    <property type="match status" value="1"/>
</dbReference>
<organism evidence="2 3">
    <name type="scientific">Denitrobaculum tricleocarpae</name>
    <dbReference type="NCBI Taxonomy" id="2591009"/>
    <lineage>
        <taxon>Bacteria</taxon>
        <taxon>Pseudomonadati</taxon>
        <taxon>Pseudomonadota</taxon>
        <taxon>Alphaproteobacteria</taxon>
        <taxon>Rhodospirillales</taxon>
        <taxon>Rhodospirillaceae</taxon>
        <taxon>Denitrobaculum</taxon>
    </lineage>
</organism>
<dbReference type="PANTHER" id="PTHR12756:SF11">
    <property type="entry name" value="CYTOSOLIC CARBOXYPEPTIDASE 1"/>
    <property type="match status" value="1"/>
</dbReference>
<evidence type="ECO:0000313" key="2">
    <source>
        <dbReference type="EMBL" id="TQV80321.1"/>
    </source>
</evidence>
<keyword evidence="3" id="KW-1185">Reference proteome</keyword>
<dbReference type="PANTHER" id="PTHR12756">
    <property type="entry name" value="CYTOSOLIC CARBOXYPEPTIDASE"/>
    <property type="match status" value="1"/>
</dbReference>
<dbReference type="Gene3D" id="3.40.630.10">
    <property type="entry name" value="Zn peptidases"/>
    <property type="match status" value="1"/>
</dbReference>
<proteinExistence type="predicted"/>
<accession>A0A545TT51</accession>
<protein>
    <submittedName>
        <fullName evidence="2">Uncharacterized protein</fullName>
    </submittedName>
</protein>
<dbReference type="Proteomes" id="UP000315252">
    <property type="component" value="Unassembled WGS sequence"/>
</dbReference>
<dbReference type="AlphaFoldDB" id="A0A545TT51"/>
<name>A0A545TT51_9PROT</name>
<gene>
    <name evidence="2" type="ORF">FKG95_08995</name>
</gene>
<comment type="cofactor">
    <cofactor evidence="1">
        <name>Zn(2+)</name>
        <dbReference type="ChEBI" id="CHEBI:29105"/>
    </cofactor>
</comment>
<evidence type="ECO:0000256" key="1">
    <source>
        <dbReference type="ARBA" id="ARBA00001947"/>
    </source>
</evidence>
<dbReference type="InterPro" id="IPR050821">
    <property type="entry name" value="Cytosolic_carboxypeptidase"/>
</dbReference>
<evidence type="ECO:0000313" key="3">
    <source>
        <dbReference type="Proteomes" id="UP000315252"/>
    </source>
</evidence>
<dbReference type="RefSeq" id="WP_142896034.1">
    <property type="nucleotide sequence ID" value="NZ_ML660054.1"/>
</dbReference>
<reference evidence="2 3" key="1">
    <citation type="submission" date="2019-06" db="EMBL/GenBank/DDBJ databases">
        <title>Whole genome sequence for Rhodospirillaceae sp. R148.</title>
        <authorList>
            <person name="Wang G."/>
        </authorList>
    </citation>
    <scope>NUCLEOTIDE SEQUENCE [LARGE SCALE GENOMIC DNA]</scope>
    <source>
        <strain evidence="2 3">R148</strain>
    </source>
</reference>